<evidence type="ECO:0000256" key="1">
    <source>
        <dbReference type="SAM" id="MobiDB-lite"/>
    </source>
</evidence>
<proteinExistence type="predicted"/>
<gene>
    <name evidence="3" type="ORF">DY000_02052885</name>
</gene>
<evidence type="ECO:0000256" key="2">
    <source>
        <dbReference type="SAM" id="Phobius"/>
    </source>
</evidence>
<keyword evidence="2" id="KW-1133">Transmembrane helix</keyword>
<dbReference type="Proteomes" id="UP000266723">
    <property type="component" value="Unassembled WGS sequence"/>
</dbReference>
<evidence type="ECO:0000313" key="4">
    <source>
        <dbReference type="Proteomes" id="UP000266723"/>
    </source>
</evidence>
<feature type="region of interest" description="Disordered" evidence="1">
    <location>
        <begin position="446"/>
        <end position="491"/>
    </location>
</feature>
<keyword evidence="2" id="KW-0472">Membrane</keyword>
<feature type="compositionally biased region" description="Basic residues" evidence="1">
    <location>
        <begin position="480"/>
        <end position="491"/>
    </location>
</feature>
<accession>A0ABQ7ABM5</accession>
<organism evidence="3 4">
    <name type="scientific">Brassica cretica</name>
    <name type="common">Mustard</name>
    <dbReference type="NCBI Taxonomy" id="69181"/>
    <lineage>
        <taxon>Eukaryota</taxon>
        <taxon>Viridiplantae</taxon>
        <taxon>Streptophyta</taxon>
        <taxon>Embryophyta</taxon>
        <taxon>Tracheophyta</taxon>
        <taxon>Spermatophyta</taxon>
        <taxon>Magnoliopsida</taxon>
        <taxon>eudicotyledons</taxon>
        <taxon>Gunneridae</taxon>
        <taxon>Pentapetalae</taxon>
        <taxon>rosids</taxon>
        <taxon>malvids</taxon>
        <taxon>Brassicales</taxon>
        <taxon>Brassicaceae</taxon>
        <taxon>Brassiceae</taxon>
        <taxon>Brassica</taxon>
    </lineage>
</organism>
<keyword evidence="4" id="KW-1185">Reference proteome</keyword>
<reference evidence="3 4" key="1">
    <citation type="journal article" date="2020" name="BMC Genomics">
        <title>Intraspecific diversification of the crop wild relative Brassica cretica Lam. using demographic model selection.</title>
        <authorList>
            <person name="Kioukis A."/>
            <person name="Michalopoulou V.A."/>
            <person name="Briers L."/>
            <person name="Pirintsos S."/>
            <person name="Studholme D.J."/>
            <person name="Pavlidis P."/>
            <person name="Sarris P.F."/>
        </authorList>
    </citation>
    <scope>NUCLEOTIDE SEQUENCE [LARGE SCALE GENOMIC DNA]</scope>
    <source>
        <strain evidence="4">cv. PFS-1207/04</strain>
    </source>
</reference>
<feature type="transmembrane region" description="Helical" evidence="2">
    <location>
        <begin position="7"/>
        <end position="27"/>
    </location>
</feature>
<feature type="transmembrane region" description="Helical" evidence="2">
    <location>
        <begin position="33"/>
        <end position="54"/>
    </location>
</feature>
<name>A0ABQ7ABM5_BRACR</name>
<protein>
    <submittedName>
        <fullName evidence="3">Uncharacterized protein</fullName>
    </submittedName>
</protein>
<feature type="compositionally biased region" description="Polar residues" evidence="1">
    <location>
        <begin position="448"/>
        <end position="464"/>
    </location>
</feature>
<evidence type="ECO:0000313" key="3">
    <source>
        <dbReference type="EMBL" id="KAF3495064.1"/>
    </source>
</evidence>
<dbReference type="EMBL" id="QGKV02002055">
    <property type="protein sequence ID" value="KAF3495064.1"/>
    <property type="molecule type" value="Genomic_DNA"/>
</dbReference>
<sequence length="636" mass="72948">MVEKSIFLSKNGFVLYSSLLLIIFIILLRMHGVFGVCCHGGIAVVVLPIVWTTIDRFFFGSVGRFLTGIIDRCCCVSFDRHRVICLIFSSTMACYDESWMINTFGGRLWLLDWNRVVVDMRIYECHAQLVGCKLHTAPTVDKKALLSNREEFQFSLMSKTYKSTGTTALPICTSRPRWSAITLGRMLTDAHVSHRACGNDIPCSGTSRRNMVILEPFECRAAQTRQMFSYGYRWSHHVMPVLLKSDQSASREKTVKEMHDCRSMKQHCHRSTVMPGRGPSIFQDQLKPRSHTKFGEKINSLSEIDWNSIGFIIDFLIYYIIQTMICVLDSMSKEVNQEELGVFHKRVKRFPKDMSFEDAYHKYRLGNFIRESRKTYKDIELLFNMVSRKPKRTLKKEQDLGKFLISCSIHSHHLPNALCNIGSAVSIMAIDTAELLGLKMEPSKDTSYDSQSLESIDTKPSASVDTFRISEQPETEKSKSRGRTRNKKKKKKRNVDVDFLSLVPLQCQEASLAYRVRCRGGSESFTKQKIGSYCCCDTATVAVKGKDPWKTSLHEDRRWLRNIDRQSITSIDRSPLKCVDRQSFKGIDRHLTVLIDTHINARGGSEFFTKVRVLCDPELRDKRKFLQELLSTASTR</sequence>
<comment type="caution">
    <text evidence="3">The sequence shown here is derived from an EMBL/GenBank/DDBJ whole genome shotgun (WGS) entry which is preliminary data.</text>
</comment>
<keyword evidence="2" id="KW-0812">Transmembrane</keyword>